<accession>A0A518GDP8</accession>
<protein>
    <submittedName>
        <fullName evidence="1">Uncharacterized protein</fullName>
    </submittedName>
</protein>
<proteinExistence type="predicted"/>
<keyword evidence="2" id="KW-1185">Reference proteome</keyword>
<dbReference type="AlphaFoldDB" id="A0A518GDP8"/>
<sequence>MRAFEIQTDALCEVCHEQPADHLVKGVQLVAPWQNFGHRATVCAKCLPAIEETTADDLTWIESE</sequence>
<dbReference type="Proteomes" id="UP000318017">
    <property type="component" value="Chromosome"/>
</dbReference>
<evidence type="ECO:0000313" key="2">
    <source>
        <dbReference type="Proteomes" id="UP000318017"/>
    </source>
</evidence>
<dbReference type="EMBL" id="CP036298">
    <property type="protein sequence ID" value="QDV26721.1"/>
    <property type="molecule type" value="Genomic_DNA"/>
</dbReference>
<organism evidence="1 2">
    <name type="scientific">Aureliella helgolandensis</name>
    <dbReference type="NCBI Taxonomy" id="2527968"/>
    <lineage>
        <taxon>Bacteria</taxon>
        <taxon>Pseudomonadati</taxon>
        <taxon>Planctomycetota</taxon>
        <taxon>Planctomycetia</taxon>
        <taxon>Pirellulales</taxon>
        <taxon>Pirellulaceae</taxon>
        <taxon>Aureliella</taxon>
    </lineage>
</organism>
<dbReference type="KEGG" id="ahel:Q31a_51000"/>
<name>A0A518GDP8_9BACT</name>
<gene>
    <name evidence="1" type="ORF">Q31a_51000</name>
</gene>
<evidence type="ECO:0000313" key="1">
    <source>
        <dbReference type="EMBL" id="QDV26721.1"/>
    </source>
</evidence>
<dbReference type="RefSeq" id="WP_145083022.1">
    <property type="nucleotide sequence ID" value="NZ_CP036298.1"/>
</dbReference>
<reference evidence="1 2" key="1">
    <citation type="submission" date="2019-02" db="EMBL/GenBank/DDBJ databases">
        <title>Deep-cultivation of Planctomycetes and their phenomic and genomic characterization uncovers novel biology.</title>
        <authorList>
            <person name="Wiegand S."/>
            <person name="Jogler M."/>
            <person name="Boedeker C."/>
            <person name="Pinto D."/>
            <person name="Vollmers J."/>
            <person name="Rivas-Marin E."/>
            <person name="Kohn T."/>
            <person name="Peeters S.H."/>
            <person name="Heuer A."/>
            <person name="Rast P."/>
            <person name="Oberbeckmann S."/>
            <person name="Bunk B."/>
            <person name="Jeske O."/>
            <person name="Meyerdierks A."/>
            <person name="Storesund J.E."/>
            <person name="Kallscheuer N."/>
            <person name="Luecker S."/>
            <person name="Lage O.M."/>
            <person name="Pohl T."/>
            <person name="Merkel B.J."/>
            <person name="Hornburger P."/>
            <person name="Mueller R.-W."/>
            <person name="Bruemmer F."/>
            <person name="Labrenz M."/>
            <person name="Spormann A.M."/>
            <person name="Op den Camp H."/>
            <person name="Overmann J."/>
            <person name="Amann R."/>
            <person name="Jetten M.S.M."/>
            <person name="Mascher T."/>
            <person name="Medema M.H."/>
            <person name="Devos D.P."/>
            <person name="Kaster A.-K."/>
            <person name="Ovreas L."/>
            <person name="Rohde M."/>
            <person name="Galperin M.Y."/>
            <person name="Jogler C."/>
        </authorList>
    </citation>
    <scope>NUCLEOTIDE SEQUENCE [LARGE SCALE GENOMIC DNA]</scope>
    <source>
        <strain evidence="1 2">Q31a</strain>
    </source>
</reference>